<sequence length="151" mass="16880">MVAYNIVKQQGVDIFKYVKAGPMEYGETSLIAEDIIRSTDPALQWVLENIPEPVNGGRTTISQMYTGLYWVRGDNFVVGGKNYTGINLASQSSTRPRLNVILQSGFTGYDLYTSSYEYINYVYDPSSGSTRMCLSTHSTNIDKGWSFIKVS</sequence>
<dbReference type="AlphaFoldDB" id="A0A7X5QBE9"/>
<comment type="caution">
    <text evidence="1">The sequence shown here is derived from an EMBL/GenBank/DDBJ whole genome shotgun (WGS) entry which is preliminary data.</text>
</comment>
<dbReference type="EMBL" id="PUJW01000002">
    <property type="protein sequence ID" value="NHB91226.1"/>
    <property type="molecule type" value="Genomic_DNA"/>
</dbReference>
<gene>
    <name evidence="1" type="ORF">C5469_03415</name>
</gene>
<protein>
    <submittedName>
        <fullName evidence="1">Uncharacterized protein</fullName>
    </submittedName>
</protein>
<dbReference type="RefSeq" id="WP_166302335.1">
    <property type="nucleotide sequence ID" value="NZ_CAWPIB010000002.1"/>
</dbReference>
<evidence type="ECO:0000313" key="1">
    <source>
        <dbReference type="EMBL" id="NHB91226.1"/>
    </source>
</evidence>
<organism evidence="1 2">
    <name type="scientific">Photorhabdus cinerea</name>
    <dbReference type="NCBI Taxonomy" id="471575"/>
    <lineage>
        <taxon>Bacteria</taxon>
        <taxon>Pseudomonadati</taxon>
        <taxon>Pseudomonadota</taxon>
        <taxon>Gammaproteobacteria</taxon>
        <taxon>Enterobacterales</taxon>
        <taxon>Morganellaceae</taxon>
        <taxon>Photorhabdus</taxon>
    </lineage>
</organism>
<dbReference type="Proteomes" id="UP000591844">
    <property type="component" value="Unassembled WGS sequence"/>
</dbReference>
<proteinExistence type="predicted"/>
<evidence type="ECO:0000313" key="2">
    <source>
        <dbReference type="Proteomes" id="UP000591844"/>
    </source>
</evidence>
<reference evidence="1 2" key="1">
    <citation type="submission" date="2018-02" db="EMBL/GenBank/DDBJ databases">
        <authorList>
            <person name="Machado R.A."/>
        </authorList>
    </citation>
    <scope>NUCLEOTIDE SEQUENCE [LARGE SCALE GENOMIC DNA]</scope>
    <source>
        <strain evidence="1 2">DSM 19724</strain>
    </source>
</reference>
<keyword evidence="2" id="KW-1185">Reference proteome</keyword>
<name>A0A7X5QBE9_9GAMM</name>
<accession>A0A7X5QBE9</accession>